<dbReference type="InterPro" id="IPR000014">
    <property type="entry name" value="PAS"/>
</dbReference>
<protein>
    <recommendedName>
        <fullName evidence="1">protein-serine/threonine phosphatase</fullName>
        <ecNumber evidence="1">3.1.3.16</ecNumber>
    </recommendedName>
    <alternativeName>
        <fullName evidence="15">Protein-serine/threonine phosphatase</fullName>
    </alternativeName>
    <alternativeName>
        <fullName evidence="14">Serine/threonine-protein kinase</fullName>
    </alternativeName>
</protein>
<evidence type="ECO:0000256" key="14">
    <source>
        <dbReference type="ARBA" id="ARBA00075117"/>
    </source>
</evidence>
<keyword evidence="8" id="KW-0067">ATP-binding</keyword>
<evidence type="ECO:0000256" key="1">
    <source>
        <dbReference type="ARBA" id="ARBA00013081"/>
    </source>
</evidence>
<evidence type="ECO:0000256" key="8">
    <source>
        <dbReference type="ARBA" id="ARBA00022840"/>
    </source>
</evidence>
<dbReference type="InterPro" id="IPR003018">
    <property type="entry name" value="GAF"/>
</dbReference>
<dbReference type="InterPro" id="IPR013767">
    <property type="entry name" value="PAS_fold"/>
</dbReference>
<dbReference type="EMBL" id="CP163443">
    <property type="protein sequence ID" value="XDQ58257.1"/>
    <property type="molecule type" value="Genomic_DNA"/>
</dbReference>
<evidence type="ECO:0000256" key="10">
    <source>
        <dbReference type="ARBA" id="ARBA00022912"/>
    </source>
</evidence>
<evidence type="ECO:0000313" key="17">
    <source>
        <dbReference type="EMBL" id="XDQ58257.1"/>
    </source>
</evidence>
<proteinExistence type="predicted"/>
<dbReference type="InterPro" id="IPR052016">
    <property type="entry name" value="Bact_Sigma-Reg"/>
</dbReference>
<dbReference type="SMART" id="SM00091">
    <property type="entry name" value="PAS"/>
    <property type="match status" value="2"/>
</dbReference>
<dbReference type="PANTHER" id="PTHR43156">
    <property type="entry name" value="STAGE II SPORULATION PROTEIN E-RELATED"/>
    <property type="match status" value="1"/>
</dbReference>
<keyword evidence="2" id="KW-0597">Phosphoprotein</keyword>
<dbReference type="GO" id="GO:0004722">
    <property type="term" value="F:protein serine/threonine phosphatase activity"/>
    <property type="evidence" value="ECO:0007669"/>
    <property type="project" value="UniProtKB-EC"/>
</dbReference>
<dbReference type="GO" id="GO:0006355">
    <property type="term" value="P:regulation of DNA-templated transcription"/>
    <property type="evidence" value="ECO:0007669"/>
    <property type="project" value="InterPro"/>
</dbReference>
<keyword evidence="9" id="KW-0460">Magnesium</keyword>
<evidence type="ECO:0000256" key="7">
    <source>
        <dbReference type="ARBA" id="ARBA00022801"/>
    </source>
</evidence>
<keyword evidence="3" id="KW-0808">Transferase</keyword>
<dbReference type="Pfam" id="PF07228">
    <property type="entry name" value="SpoIIE"/>
    <property type="match status" value="1"/>
</dbReference>
<gene>
    <name evidence="17" type="ORF">AB5J53_44820</name>
</gene>
<keyword evidence="7" id="KW-0378">Hydrolase</keyword>
<evidence type="ECO:0000256" key="4">
    <source>
        <dbReference type="ARBA" id="ARBA00022723"/>
    </source>
</evidence>
<accession>A0AB39RQ02</accession>
<dbReference type="EC" id="3.1.3.16" evidence="1"/>
<organism evidence="17">
    <name type="scientific">Streptomyces sp. R41</name>
    <dbReference type="NCBI Taxonomy" id="3238632"/>
    <lineage>
        <taxon>Bacteria</taxon>
        <taxon>Bacillati</taxon>
        <taxon>Actinomycetota</taxon>
        <taxon>Actinomycetes</taxon>
        <taxon>Kitasatosporales</taxon>
        <taxon>Streptomycetaceae</taxon>
        <taxon>Streptomyces</taxon>
    </lineage>
</organism>
<dbReference type="InterPro" id="IPR036457">
    <property type="entry name" value="PPM-type-like_dom_sf"/>
</dbReference>
<sequence length="653" mass="69584">MAVWAIDHDGRMWMWALAAQELLGWRPEQIIGHDGLPLLVPECNWELARELSARSRAGETVVGAYPVRHRDGHTVEMEMWISPISDPAGRPGTQVIAAETSAVRRMRDSLAALEGLFGQSPIGLALFDRELRYVRVNGALAEMNGLPAAAHVGKRIRDVVPGIDHGAAEASMRNVLRIGRAVLDRRTGRTAAAPDQDRIWSSSYAPLTDSNGERLGVIASVIDITEGEADHLRAERARQRFALLAEAGERIGTTLDLRQAARGLAQMLVPQLADTAEVLLLKGVLAPDDVGASAHGLLHRVATAGPGPVTPAGQPAGEVTHPIPPGSVYATVLAHGRPRTVPLPLPVLGAVPSIPVAGLFAYSAPGTARVVPLNARGKVLGLVIVTCTHGEAFDEQDMVLIDELVARAALNIENARLYASRHQAALTLQRSLIKPLPTVPGLELASGYLPASSENEVGGDWLDVLTLTDGRTGLIIGDVMGHGIRAAAVMGQLRTVARTLASQNVPPGRLMHHLDAAVADLGDSELATCAYAVYDPATCGCLITRAGHPPPVLVDPHGMVRFLNGTCGPPLGAPRNVPFETEHVPLPPGSLLVLYTDGLIESHDYDLDHGLDQLAHALHRPCQTLHEVRDHLITDLLPTPSHDDVAVLLARPR</sequence>
<comment type="function">
    <text evidence="13">Primarily acts as an independent SigF regulator that is sensitive to the osmosensory signal, mediating the cross talk of PknD with the SigF regulon. Possesses both phosphatase and kinase activities. The kinase domain functions as a classic anti-sigma factor-like kinase to phosphorylate the anti-anti-sigma factor domain at the canonical regulatory site, and the phosphatase domain antagonizes this activity.</text>
</comment>
<dbReference type="FunFam" id="3.60.40.10:FF:000005">
    <property type="entry name" value="Serine/threonine protein phosphatase"/>
    <property type="match status" value="1"/>
</dbReference>
<dbReference type="GO" id="GO:0046872">
    <property type="term" value="F:metal ion binding"/>
    <property type="evidence" value="ECO:0007669"/>
    <property type="project" value="UniProtKB-KW"/>
</dbReference>
<evidence type="ECO:0000256" key="6">
    <source>
        <dbReference type="ARBA" id="ARBA00022777"/>
    </source>
</evidence>
<dbReference type="InterPro" id="IPR001932">
    <property type="entry name" value="PPM-type_phosphatase-like_dom"/>
</dbReference>
<keyword evidence="11" id="KW-0464">Manganese</keyword>
<dbReference type="SUPFAM" id="SSF55781">
    <property type="entry name" value="GAF domain-like"/>
    <property type="match status" value="1"/>
</dbReference>
<evidence type="ECO:0000256" key="9">
    <source>
        <dbReference type="ARBA" id="ARBA00022842"/>
    </source>
</evidence>
<dbReference type="GO" id="GO:0016301">
    <property type="term" value="F:kinase activity"/>
    <property type="evidence" value="ECO:0007669"/>
    <property type="project" value="UniProtKB-KW"/>
</dbReference>
<dbReference type="AlphaFoldDB" id="A0AB39RQ02"/>
<dbReference type="InterPro" id="IPR029016">
    <property type="entry name" value="GAF-like_dom_sf"/>
</dbReference>
<keyword evidence="6" id="KW-0418">Kinase</keyword>
<evidence type="ECO:0000256" key="13">
    <source>
        <dbReference type="ARBA" id="ARBA00056274"/>
    </source>
</evidence>
<evidence type="ECO:0000256" key="11">
    <source>
        <dbReference type="ARBA" id="ARBA00023211"/>
    </source>
</evidence>
<dbReference type="Gene3D" id="3.30.450.20">
    <property type="entry name" value="PAS domain"/>
    <property type="match status" value="2"/>
</dbReference>
<keyword evidence="5" id="KW-0547">Nucleotide-binding</keyword>
<reference evidence="17" key="1">
    <citation type="submission" date="2024-07" db="EMBL/GenBank/DDBJ databases">
        <authorList>
            <person name="Yu S.T."/>
        </authorList>
    </citation>
    <scope>NUCLEOTIDE SEQUENCE</scope>
    <source>
        <strain evidence="17">R41</strain>
    </source>
</reference>
<keyword evidence="4" id="KW-0479">Metal-binding</keyword>
<comment type="catalytic activity">
    <reaction evidence="12">
        <text>O-phospho-L-seryl-[protein] + H2O = L-seryl-[protein] + phosphate</text>
        <dbReference type="Rhea" id="RHEA:20629"/>
        <dbReference type="Rhea" id="RHEA-COMP:9863"/>
        <dbReference type="Rhea" id="RHEA-COMP:11604"/>
        <dbReference type="ChEBI" id="CHEBI:15377"/>
        <dbReference type="ChEBI" id="CHEBI:29999"/>
        <dbReference type="ChEBI" id="CHEBI:43474"/>
        <dbReference type="ChEBI" id="CHEBI:83421"/>
        <dbReference type="EC" id="3.1.3.16"/>
    </reaction>
</comment>
<dbReference type="SUPFAM" id="SSF55785">
    <property type="entry name" value="PYP-like sensor domain (PAS domain)"/>
    <property type="match status" value="2"/>
</dbReference>
<evidence type="ECO:0000256" key="15">
    <source>
        <dbReference type="ARBA" id="ARBA00081350"/>
    </source>
</evidence>
<evidence type="ECO:0000259" key="16">
    <source>
        <dbReference type="PROSITE" id="PS50112"/>
    </source>
</evidence>
<dbReference type="SUPFAM" id="SSF81606">
    <property type="entry name" value="PP2C-like"/>
    <property type="match status" value="1"/>
</dbReference>
<evidence type="ECO:0000256" key="5">
    <source>
        <dbReference type="ARBA" id="ARBA00022741"/>
    </source>
</evidence>
<dbReference type="RefSeq" id="WP_369251310.1">
    <property type="nucleotide sequence ID" value="NZ_CP163443.1"/>
</dbReference>
<dbReference type="CDD" id="cd00130">
    <property type="entry name" value="PAS"/>
    <property type="match status" value="1"/>
</dbReference>
<evidence type="ECO:0000256" key="3">
    <source>
        <dbReference type="ARBA" id="ARBA00022679"/>
    </source>
</evidence>
<keyword evidence="10" id="KW-0904">Protein phosphatase</keyword>
<dbReference type="GO" id="GO:0005524">
    <property type="term" value="F:ATP binding"/>
    <property type="evidence" value="ECO:0007669"/>
    <property type="project" value="UniProtKB-KW"/>
</dbReference>
<name>A0AB39RQ02_9ACTN</name>
<dbReference type="SMART" id="SM00065">
    <property type="entry name" value="GAF"/>
    <property type="match status" value="1"/>
</dbReference>
<dbReference type="SMART" id="SM00331">
    <property type="entry name" value="PP2C_SIG"/>
    <property type="match status" value="1"/>
</dbReference>
<feature type="domain" description="PAS" evidence="16">
    <location>
        <begin position="1"/>
        <end position="42"/>
    </location>
</feature>
<dbReference type="Pfam" id="PF00989">
    <property type="entry name" value="PAS"/>
    <property type="match status" value="1"/>
</dbReference>
<dbReference type="Gene3D" id="3.30.450.40">
    <property type="match status" value="1"/>
</dbReference>
<dbReference type="Pfam" id="PF01590">
    <property type="entry name" value="GAF"/>
    <property type="match status" value="1"/>
</dbReference>
<dbReference type="InterPro" id="IPR035965">
    <property type="entry name" value="PAS-like_dom_sf"/>
</dbReference>
<dbReference type="Gene3D" id="3.60.40.10">
    <property type="entry name" value="PPM-type phosphatase domain"/>
    <property type="match status" value="1"/>
</dbReference>
<dbReference type="PANTHER" id="PTHR43156:SF2">
    <property type="entry name" value="STAGE II SPORULATION PROTEIN E"/>
    <property type="match status" value="1"/>
</dbReference>
<evidence type="ECO:0000256" key="2">
    <source>
        <dbReference type="ARBA" id="ARBA00022553"/>
    </source>
</evidence>
<dbReference type="PROSITE" id="PS50112">
    <property type="entry name" value="PAS"/>
    <property type="match status" value="1"/>
</dbReference>
<dbReference type="NCBIfam" id="TIGR00229">
    <property type="entry name" value="sensory_box"/>
    <property type="match status" value="2"/>
</dbReference>
<dbReference type="Pfam" id="PF08448">
    <property type="entry name" value="PAS_4"/>
    <property type="match status" value="1"/>
</dbReference>
<evidence type="ECO:0000256" key="12">
    <source>
        <dbReference type="ARBA" id="ARBA00047761"/>
    </source>
</evidence>
<dbReference type="InterPro" id="IPR013656">
    <property type="entry name" value="PAS_4"/>
</dbReference>